<proteinExistence type="predicted"/>
<evidence type="ECO:0000313" key="3">
    <source>
        <dbReference type="Proteomes" id="UP000002943"/>
    </source>
</evidence>
<accession>E3BJC0</accession>
<organism evidence="2 3">
    <name type="scientific">Vibrio caribbeanicus ATCC BAA-2122</name>
    <dbReference type="NCBI Taxonomy" id="796620"/>
    <lineage>
        <taxon>Bacteria</taxon>
        <taxon>Pseudomonadati</taxon>
        <taxon>Pseudomonadota</taxon>
        <taxon>Gammaproteobacteria</taxon>
        <taxon>Vibrionales</taxon>
        <taxon>Vibrionaceae</taxon>
        <taxon>Vibrio</taxon>
    </lineage>
</organism>
<evidence type="ECO:0000313" key="2">
    <source>
        <dbReference type="EMBL" id="EFP96689.1"/>
    </source>
</evidence>
<keyword evidence="3" id="KW-1185">Reference proteome</keyword>
<dbReference type="Pfam" id="PF03372">
    <property type="entry name" value="Exo_endo_phos"/>
    <property type="match status" value="1"/>
</dbReference>
<comment type="caution">
    <text evidence="2">The sequence shown here is derived from an EMBL/GenBank/DDBJ whole genome shotgun (WGS) entry which is preliminary data.</text>
</comment>
<dbReference type="Gene3D" id="3.60.10.10">
    <property type="entry name" value="Endonuclease/exonuclease/phosphatase"/>
    <property type="match status" value="1"/>
</dbReference>
<name>E3BJC0_9VIBR</name>
<sequence>MLWGLPHNLVRADHFAALFSLNSTLWHRSESCILKSFGYKISHNKIEQDAVLPKEKTLTFASANLFNFLAPPNACYEFDNIYDNQAWQDKCRWTQHTLAELNADIIGLQEVFSIGCARELMAEIGYPYFATVDEPEVEKDYIYAKPVVALASRYPIISCMAVSELTNHDHLNIPNFSRKPICAHIEIPKLGKMTVYVCHLKSQRPTETEDLEPLVARWLSAIQRGWEAAMLRAFMQTEYAKCPTPTVLMGDMNQSLSSDILASLTEPAHTTTDLNLKDSWSLFGTPDSRVPTHYHYAKGNVLDYLLVSQEFDPDWPCSMLEIADYIVLDKHLINPHSQQDRYASDHAFVALTVNVLV</sequence>
<dbReference type="Proteomes" id="UP000002943">
    <property type="component" value="Unassembled WGS sequence"/>
</dbReference>
<dbReference type="PANTHER" id="PTHR14859">
    <property type="entry name" value="CALCOFLUOR WHITE HYPERSENSITIVE PROTEIN PRECURSOR"/>
    <property type="match status" value="1"/>
</dbReference>
<dbReference type="GO" id="GO:0003824">
    <property type="term" value="F:catalytic activity"/>
    <property type="evidence" value="ECO:0007669"/>
    <property type="project" value="InterPro"/>
</dbReference>
<feature type="domain" description="Endonuclease/exonuclease/phosphatase" evidence="1">
    <location>
        <begin position="97"/>
        <end position="346"/>
    </location>
</feature>
<dbReference type="InterPro" id="IPR036691">
    <property type="entry name" value="Endo/exonu/phosph_ase_sf"/>
</dbReference>
<dbReference type="InterPro" id="IPR051916">
    <property type="entry name" value="GPI-anchor_lipid_remodeler"/>
</dbReference>
<dbReference type="SUPFAM" id="SSF56219">
    <property type="entry name" value="DNase I-like"/>
    <property type="match status" value="1"/>
</dbReference>
<dbReference type="InterPro" id="IPR005135">
    <property type="entry name" value="Endo/exonuclease/phosphatase"/>
</dbReference>
<dbReference type="GO" id="GO:0016020">
    <property type="term" value="C:membrane"/>
    <property type="evidence" value="ECO:0007669"/>
    <property type="project" value="GOC"/>
</dbReference>
<protein>
    <recommendedName>
        <fullName evidence="1">Endonuclease/exonuclease/phosphatase domain-containing protein</fullName>
    </recommendedName>
</protein>
<dbReference type="PANTHER" id="PTHR14859:SF15">
    <property type="entry name" value="ENDONUCLEASE_EXONUCLEASE_PHOSPHATASE DOMAIN-CONTAINING PROTEIN"/>
    <property type="match status" value="1"/>
</dbReference>
<dbReference type="GO" id="GO:0006506">
    <property type="term" value="P:GPI anchor biosynthetic process"/>
    <property type="evidence" value="ECO:0007669"/>
    <property type="project" value="TreeGrafter"/>
</dbReference>
<reference evidence="2 3" key="1">
    <citation type="journal article" date="2012" name="Int. J. Syst. Evol. Microbiol.">
        <title>Vibrio caribbeanicus sp. nov., isolated from the marine sponge Scleritoderma cyanea.</title>
        <authorList>
            <person name="Hoffmann M."/>
            <person name="Monday S.R."/>
            <person name="Allard M.W."/>
            <person name="Strain E.A."/>
            <person name="Whittaker P."/>
            <person name="Naum M."/>
            <person name="McCarthy P.J."/>
            <person name="Lopez J.V."/>
            <person name="Fischer M."/>
            <person name="Brown E.W."/>
        </authorList>
    </citation>
    <scope>NUCLEOTIDE SEQUENCE [LARGE SCALE GENOMIC DNA]</scope>
    <source>
        <strain evidence="2 3">ATCC BAA-2122</strain>
    </source>
</reference>
<gene>
    <name evidence="2" type="ORF">VIBC2010_06964</name>
</gene>
<evidence type="ECO:0000259" key="1">
    <source>
        <dbReference type="Pfam" id="PF03372"/>
    </source>
</evidence>
<dbReference type="STRING" id="796620.VIBC2010_06964"/>
<dbReference type="EMBL" id="AEIU01000069">
    <property type="protein sequence ID" value="EFP96689.1"/>
    <property type="molecule type" value="Genomic_DNA"/>
</dbReference>
<dbReference type="AlphaFoldDB" id="E3BJC0"/>
<dbReference type="eggNOG" id="COG2374">
    <property type="taxonomic scope" value="Bacteria"/>
</dbReference>